<dbReference type="AlphaFoldDB" id="A0A0T6BHX8"/>
<organism evidence="8 9">
    <name type="scientific">Oryctes borbonicus</name>
    <dbReference type="NCBI Taxonomy" id="1629725"/>
    <lineage>
        <taxon>Eukaryota</taxon>
        <taxon>Metazoa</taxon>
        <taxon>Ecdysozoa</taxon>
        <taxon>Arthropoda</taxon>
        <taxon>Hexapoda</taxon>
        <taxon>Insecta</taxon>
        <taxon>Pterygota</taxon>
        <taxon>Neoptera</taxon>
        <taxon>Endopterygota</taxon>
        <taxon>Coleoptera</taxon>
        <taxon>Polyphaga</taxon>
        <taxon>Scarabaeiformia</taxon>
        <taxon>Scarabaeidae</taxon>
        <taxon>Dynastinae</taxon>
        <taxon>Oryctes</taxon>
    </lineage>
</organism>
<keyword evidence="2" id="KW-0472">Membrane</keyword>
<evidence type="ECO:0000313" key="9">
    <source>
        <dbReference type="Proteomes" id="UP000051574"/>
    </source>
</evidence>
<evidence type="ECO:0000256" key="3">
    <source>
        <dbReference type="ARBA" id="ARBA00022614"/>
    </source>
</evidence>
<accession>A0A0T6BHX8</accession>
<reference evidence="8 9" key="1">
    <citation type="submission" date="2015-09" db="EMBL/GenBank/DDBJ databases">
        <title>Draft genome of the scarab beetle Oryctes borbonicus.</title>
        <authorList>
            <person name="Meyer J.M."/>
            <person name="Markov G.V."/>
            <person name="Baskaran P."/>
            <person name="Herrmann M."/>
            <person name="Sommer R.J."/>
            <person name="Roedelsperger C."/>
        </authorList>
    </citation>
    <scope>NUCLEOTIDE SEQUENCE [LARGE SCALE GENOMIC DNA]</scope>
    <source>
        <strain evidence="8">OB123</strain>
        <tissue evidence="8">Whole animal</tissue>
    </source>
</reference>
<keyword evidence="9" id="KW-1185">Reference proteome</keyword>
<dbReference type="OrthoDB" id="1883493at2759"/>
<dbReference type="GO" id="GO:0005886">
    <property type="term" value="C:plasma membrane"/>
    <property type="evidence" value="ECO:0007669"/>
    <property type="project" value="UniProtKB-SubCell"/>
</dbReference>
<dbReference type="PROSITE" id="PS51450">
    <property type="entry name" value="LRR"/>
    <property type="match status" value="2"/>
</dbReference>
<evidence type="ECO:0000313" key="8">
    <source>
        <dbReference type="EMBL" id="KRT86928.1"/>
    </source>
</evidence>
<dbReference type="EMBL" id="LJIG01000012">
    <property type="protein sequence ID" value="KRT86928.1"/>
    <property type="molecule type" value="Genomic_DNA"/>
</dbReference>
<sequence>SDLASNKIDSLKDRPFRGMSQLHDLLLSHNEIEYIPHDSFTGLSKLQVLDLESNRISYIHQDAFASVPNLQDLNLGNNVFPDLPHKGLKNLLHIKTFNNPNLKVFPPPEVFPKIQSLVLGYAYHCCAFLPLVPPSISPQVQDLVIFPKPSEIDMSIWNSTNLFPYYGKYMYYPSNATDWLQLFSSNSVNSTVSPFKHIEYCVT</sequence>
<gene>
    <name evidence="8" type="ORF">AMK59_2497</name>
</gene>
<dbReference type="SMART" id="SM00369">
    <property type="entry name" value="LRR_TYP"/>
    <property type="match status" value="3"/>
</dbReference>
<evidence type="ECO:0000256" key="1">
    <source>
        <dbReference type="ARBA" id="ARBA00004651"/>
    </source>
</evidence>
<evidence type="ECO:0000256" key="5">
    <source>
        <dbReference type="ARBA" id="ARBA00023040"/>
    </source>
</evidence>
<dbReference type="Pfam" id="PF13855">
    <property type="entry name" value="LRR_8"/>
    <property type="match status" value="1"/>
</dbReference>
<dbReference type="PANTHER" id="PTHR24372:SF82">
    <property type="entry name" value="RICKETS"/>
    <property type="match status" value="1"/>
</dbReference>
<dbReference type="PANTHER" id="PTHR24372">
    <property type="entry name" value="GLYCOPROTEIN HORMONE RECEPTOR"/>
    <property type="match status" value="1"/>
</dbReference>
<dbReference type="Proteomes" id="UP000051574">
    <property type="component" value="Unassembled WGS sequence"/>
</dbReference>
<keyword evidence="7" id="KW-0807">Transducer</keyword>
<feature type="non-terminal residue" evidence="8">
    <location>
        <position position="1"/>
    </location>
</feature>
<keyword evidence="3" id="KW-0433">Leucine-rich repeat</keyword>
<dbReference type="Gene3D" id="3.80.10.10">
    <property type="entry name" value="Ribonuclease Inhibitor"/>
    <property type="match status" value="1"/>
</dbReference>
<dbReference type="InterPro" id="IPR032675">
    <property type="entry name" value="LRR_dom_sf"/>
</dbReference>
<comment type="caution">
    <text evidence="8">The sequence shown here is derived from an EMBL/GenBank/DDBJ whole genome shotgun (WGS) entry which is preliminary data.</text>
</comment>
<evidence type="ECO:0000256" key="6">
    <source>
        <dbReference type="ARBA" id="ARBA00023170"/>
    </source>
</evidence>
<name>A0A0T6BHX8_9SCAR</name>
<dbReference type="InterPro" id="IPR003591">
    <property type="entry name" value="Leu-rich_rpt_typical-subtyp"/>
</dbReference>
<proteinExistence type="predicted"/>
<keyword evidence="6" id="KW-0675">Receptor</keyword>
<dbReference type="GO" id="GO:0009755">
    <property type="term" value="P:hormone-mediated signaling pathway"/>
    <property type="evidence" value="ECO:0007669"/>
    <property type="project" value="TreeGrafter"/>
</dbReference>
<protein>
    <submittedName>
        <fullName evidence="8">Uncharacterized protein</fullName>
    </submittedName>
</protein>
<dbReference type="SUPFAM" id="SSF52058">
    <property type="entry name" value="L domain-like"/>
    <property type="match status" value="1"/>
</dbReference>
<dbReference type="GO" id="GO:0007189">
    <property type="term" value="P:adenylate cyclase-activating G protein-coupled receptor signaling pathway"/>
    <property type="evidence" value="ECO:0007669"/>
    <property type="project" value="TreeGrafter"/>
</dbReference>
<keyword evidence="2" id="KW-1003">Cell membrane</keyword>
<dbReference type="GO" id="GO:0008528">
    <property type="term" value="F:G protein-coupled peptide receptor activity"/>
    <property type="evidence" value="ECO:0007669"/>
    <property type="project" value="TreeGrafter"/>
</dbReference>
<comment type="subcellular location">
    <subcellularLocation>
        <location evidence="1">Cell membrane</location>
        <topology evidence="1">Multi-pass membrane protein</topology>
    </subcellularLocation>
</comment>
<dbReference type="InterPro" id="IPR001611">
    <property type="entry name" value="Leu-rich_rpt"/>
</dbReference>
<evidence type="ECO:0000256" key="2">
    <source>
        <dbReference type="ARBA" id="ARBA00022475"/>
    </source>
</evidence>
<evidence type="ECO:0000256" key="4">
    <source>
        <dbReference type="ARBA" id="ARBA00022737"/>
    </source>
</evidence>
<evidence type="ECO:0000256" key="7">
    <source>
        <dbReference type="ARBA" id="ARBA00023224"/>
    </source>
</evidence>
<keyword evidence="4" id="KW-0677">Repeat</keyword>
<keyword evidence="5" id="KW-0297">G-protein coupled receptor</keyword>